<comment type="caution">
    <text evidence="11">The sequence shown here is derived from an EMBL/GenBank/DDBJ whole genome shotgun (WGS) entry which is preliminary data.</text>
</comment>
<keyword evidence="8 9" id="KW-0012">Acyltransferase</keyword>
<dbReference type="PROSITE" id="PS50263">
    <property type="entry name" value="CN_HYDROLASE"/>
    <property type="match status" value="1"/>
</dbReference>
<keyword evidence="5 9" id="KW-0812">Transmembrane</keyword>
<evidence type="ECO:0000256" key="5">
    <source>
        <dbReference type="ARBA" id="ARBA00022692"/>
    </source>
</evidence>
<feature type="transmembrane region" description="Helical" evidence="9">
    <location>
        <begin position="118"/>
        <end position="139"/>
    </location>
</feature>
<comment type="pathway">
    <text evidence="9">Protein modification; lipoprotein biosynthesis (N-acyl transfer).</text>
</comment>
<dbReference type="PANTHER" id="PTHR38686:SF1">
    <property type="entry name" value="APOLIPOPROTEIN N-ACYLTRANSFERASE"/>
    <property type="match status" value="1"/>
</dbReference>
<proteinExistence type="inferred from homology"/>
<evidence type="ECO:0000256" key="8">
    <source>
        <dbReference type="ARBA" id="ARBA00023315"/>
    </source>
</evidence>
<dbReference type="AlphaFoldDB" id="A0A0F3NNA7"/>
<dbReference type="GO" id="GO:0042158">
    <property type="term" value="P:lipoprotein biosynthetic process"/>
    <property type="evidence" value="ECO:0007669"/>
    <property type="project" value="UniProtKB-UniRule"/>
</dbReference>
<comment type="function">
    <text evidence="9">Catalyzes the phospholipid dependent N-acylation of the N-terminal cysteine of apolipoprotein, the last step in lipoprotein maturation.</text>
</comment>
<dbReference type="SUPFAM" id="SSF56317">
    <property type="entry name" value="Carbon-nitrogen hydrolase"/>
    <property type="match status" value="1"/>
</dbReference>
<dbReference type="OrthoDB" id="9804277at2"/>
<feature type="transmembrane region" description="Helical" evidence="9">
    <location>
        <begin position="478"/>
        <end position="496"/>
    </location>
</feature>
<feature type="transmembrane region" description="Helical" evidence="9">
    <location>
        <begin position="86"/>
        <end position="111"/>
    </location>
</feature>
<dbReference type="PANTHER" id="PTHR38686">
    <property type="entry name" value="APOLIPOPROTEIN N-ACYLTRANSFERASE"/>
    <property type="match status" value="1"/>
</dbReference>
<comment type="similarity">
    <text evidence="2 9">Belongs to the CN hydrolase family. Apolipoprotein N-acyltransferase subfamily.</text>
</comment>
<dbReference type="GO" id="GO:0005886">
    <property type="term" value="C:plasma membrane"/>
    <property type="evidence" value="ECO:0007669"/>
    <property type="project" value="UniProtKB-SubCell"/>
</dbReference>
<organism evidence="11 12">
    <name type="scientific">Candidatus Neoehrlichia procyonis str. RAC413</name>
    <dbReference type="NCBI Taxonomy" id="1359163"/>
    <lineage>
        <taxon>Bacteria</taxon>
        <taxon>Pseudomonadati</taxon>
        <taxon>Pseudomonadota</taxon>
        <taxon>Alphaproteobacteria</taxon>
        <taxon>Rickettsiales</taxon>
        <taxon>Anaplasmataceae</taxon>
        <taxon>Candidatus Neoehrlichia</taxon>
    </lineage>
</organism>
<dbReference type="GO" id="GO:0016410">
    <property type="term" value="F:N-acyltransferase activity"/>
    <property type="evidence" value="ECO:0007669"/>
    <property type="project" value="UniProtKB-UniRule"/>
</dbReference>
<evidence type="ECO:0000256" key="3">
    <source>
        <dbReference type="ARBA" id="ARBA00022475"/>
    </source>
</evidence>
<protein>
    <recommendedName>
        <fullName evidence="9">Apolipoprotein N-acyltransferase</fullName>
        <shortName evidence="9">ALP N-acyltransferase</shortName>
        <ecNumber evidence="9">2.3.1.269</ecNumber>
    </recommendedName>
</protein>
<evidence type="ECO:0000256" key="9">
    <source>
        <dbReference type="HAMAP-Rule" id="MF_01148"/>
    </source>
</evidence>
<feature type="transmembrane region" description="Helical" evidence="9">
    <location>
        <begin position="54"/>
        <end position="74"/>
    </location>
</feature>
<feature type="transmembrane region" description="Helical" evidence="9">
    <location>
        <begin position="159"/>
        <end position="182"/>
    </location>
</feature>
<dbReference type="Pfam" id="PF00795">
    <property type="entry name" value="CN_hydrolase"/>
    <property type="match status" value="1"/>
</dbReference>
<comment type="catalytic activity">
    <reaction evidence="9">
        <text>N-terminal S-1,2-diacyl-sn-glyceryl-L-cysteinyl-[lipoprotein] + a glycerophospholipid = N-acyl-S-1,2-diacyl-sn-glyceryl-L-cysteinyl-[lipoprotein] + a 2-acyl-sn-glycero-3-phospholipid + H(+)</text>
        <dbReference type="Rhea" id="RHEA:48228"/>
        <dbReference type="Rhea" id="RHEA-COMP:14681"/>
        <dbReference type="Rhea" id="RHEA-COMP:14684"/>
        <dbReference type="ChEBI" id="CHEBI:15378"/>
        <dbReference type="ChEBI" id="CHEBI:136912"/>
        <dbReference type="ChEBI" id="CHEBI:140656"/>
        <dbReference type="ChEBI" id="CHEBI:140657"/>
        <dbReference type="ChEBI" id="CHEBI:140660"/>
        <dbReference type="EC" id="2.3.1.269"/>
    </reaction>
</comment>
<dbReference type="RefSeq" id="WP_052690377.1">
    <property type="nucleotide sequence ID" value="NZ_LANX01000001.1"/>
</dbReference>
<dbReference type="InterPro" id="IPR045378">
    <property type="entry name" value="LNT_N"/>
</dbReference>
<keyword evidence="6 9" id="KW-1133">Transmembrane helix</keyword>
<evidence type="ECO:0000313" key="12">
    <source>
        <dbReference type="Proteomes" id="UP000033562"/>
    </source>
</evidence>
<feature type="transmembrane region" description="Helical" evidence="9">
    <location>
        <begin position="189"/>
        <end position="207"/>
    </location>
</feature>
<dbReference type="InterPro" id="IPR004563">
    <property type="entry name" value="Apolipo_AcylTrfase"/>
</dbReference>
<evidence type="ECO:0000259" key="10">
    <source>
        <dbReference type="PROSITE" id="PS50263"/>
    </source>
</evidence>
<dbReference type="HAMAP" id="MF_01148">
    <property type="entry name" value="Lnt"/>
    <property type="match status" value="1"/>
</dbReference>
<evidence type="ECO:0000256" key="4">
    <source>
        <dbReference type="ARBA" id="ARBA00022679"/>
    </source>
</evidence>
<dbReference type="PATRIC" id="fig|1359163.3.peg.610"/>
<keyword evidence="3 9" id="KW-1003">Cell membrane</keyword>
<evidence type="ECO:0000256" key="6">
    <source>
        <dbReference type="ARBA" id="ARBA00022989"/>
    </source>
</evidence>
<sequence>MLPYFDNSHNRTLSMLLGVICTLSMPPFYNFIGMVVSFSGFYVILKYVKNIKQAFLVGWWFGFGYFCTGLYWLIFPLLIKPEFFGYLVPFALMGIPFILSSSFAISAAVIYWLDECNLFGVIIYALMFTIANWVLEVFFGFPWNLFAYAWSFSIEMLQAVSIVGTYGMVFLAVFCSASIGAYICDKNKVACVISLILIVSMGFYGQLRLQAKQSYDENVSLRIVQANIDVKKILLGDKDILCNHLRLTNKFSKYKIMYTIWPESSISDPVIENNIAFCDNLKKLETDFVIAGGLRVHVDKYSNNVLYYNSLFVVDKSGKVVSYYDKRHLVPFGEYIPFFKLLSWIIPSAVTGNFTSGSDENSIISLDNTPKFAPLICYECIFPSEVVERYQDAKWLINITNDSWYGISSQPYQHFEFSRMRSIEGGIPVIRAANSGISAVIDSYGRIEKMLPSMAVGIIDTYLPLHINGGTVYSRYVYPYRILKIVVIVMLVFCVFRKLRVLHKESIDTSKIY</sequence>
<comment type="subcellular location">
    <subcellularLocation>
        <location evidence="1 9">Cell membrane</location>
        <topology evidence="1 9">Multi-pass membrane protein</topology>
    </subcellularLocation>
</comment>
<evidence type="ECO:0000256" key="7">
    <source>
        <dbReference type="ARBA" id="ARBA00023136"/>
    </source>
</evidence>
<evidence type="ECO:0000256" key="1">
    <source>
        <dbReference type="ARBA" id="ARBA00004651"/>
    </source>
</evidence>
<dbReference type="NCBIfam" id="TIGR00546">
    <property type="entry name" value="lnt"/>
    <property type="match status" value="1"/>
</dbReference>
<dbReference type="CDD" id="cd07571">
    <property type="entry name" value="ALP_N-acyl_transferase"/>
    <property type="match status" value="1"/>
</dbReference>
<dbReference type="UniPathway" id="UPA00666"/>
<keyword evidence="4 9" id="KW-0808">Transferase</keyword>
<dbReference type="EMBL" id="LANX01000001">
    <property type="protein sequence ID" value="KJV69246.1"/>
    <property type="molecule type" value="Genomic_DNA"/>
</dbReference>
<gene>
    <name evidence="9 11" type="primary">lnt</name>
    <name evidence="11" type="ORF">NLO413_0628</name>
</gene>
<evidence type="ECO:0000256" key="2">
    <source>
        <dbReference type="ARBA" id="ARBA00010065"/>
    </source>
</evidence>
<keyword evidence="12" id="KW-1185">Reference proteome</keyword>
<reference evidence="11 12" key="1">
    <citation type="submission" date="2015-02" db="EMBL/GenBank/DDBJ databases">
        <title>Genome Sequencing of Rickettsiales.</title>
        <authorList>
            <person name="Daugherty S.C."/>
            <person name="Su Q."/>
            <person name="Abolude K."/>
            <person name="Beier-Sexton M."/>
            <person name="Carlyon J.A."/>
            <person name="Carter R."/>
            <person name="Day N.P."/>
            <person name="Dumler S.J."/>
            <person name="Dyachenko V."/>
            <person name="Godinez A."/>
            <person name="Kurtti T.J."/>
            <person name="Lichay M."/>
            <person name="Mullins K.E."/>
            <person name="Ott S."/>
            <person name="Pappas-Brown V."/>
            <person name="Paris D.H."/>
            <person name="Patel P."/>
            <person name="Richards A.L."/>
            <person name="Sadzewicz L."/>
            <person name="Sears K."/>
            <person name="Seidman D."/>
            <person name="Sengamalay N."/>
            <person name="Stenos J."/>
            <person name="Tallon L.J."/>
            <person name="Vincent G."/>
            <person name="Fraser C.M."/>
            <person name="Munderloh U."/>
            <person name="Dunning-Hotopp J.C."/>
        </authorList>
    </citation>
    <scope>NUCLEOTIDE SEQUENCE [LARGE SCALE GENOMIC DNA]</scope>
    <source>
        <strain evidence="11 12">RAC413</strain>
    </source>
</reference>
<keyword evidence="11" id="KW-0449">Lipoprotein</keyword>
<dbReference type="Proteomes" id="UP000033562">
    <property type="component" value="Unassembled WGS sequence"/>
</dbReference>
<accession>A0A0F3NNA7</accession>
<dbReference type="InterPro" id="IPR003010">
    <property type="entry name" value="C-N_Hydrolase"/>
</dbReference>
<keyword evidence="7 9" id="KW-0472">Membrane</keyword>
<evidence type="ECO:0000313" key="11">
    <source>
        <dbReference type="EMBL" id="KJV69246.1"/>
    </source>
</evidence>
<dbReference type="Pfam" id="PF20154">
    <property type="entry name" value="LNT_N"/>
    <property type="match status" value="1"/>
</dbReference>
<dbReference type="Gene3D" id="3.60.110.10">
    <property type="entry name" value="Carbon-nitrogen hydrolase"/>
    <property type="match status" value="1"/>
</dbReference>
<dbReference type="STRING" id="1359163.NLO413_0628"/>
<dbReference type="EC" id="2.3.1.269" evidence="9"/>
<feature type="domain" description="CN hydrolase" evidence="10">
    <location>
        <begin position="219"/>
        <end position="465"/>
    </location>
</feature>
<feature type="transmembrane region" description="Helical" evidence="9">
    <location>
        <begin position="12"/>
        <end position="45"/>
    </location>
</feature>
<name>A0A0F3NNA7_9RICK</name>
<dbReference type="InterPro" id="IPR036526">
    <property type="entry name" value="C-N_Hydrolase_sf"/>
</dbReference>